<proteinExistence type="predicted"/>
<sequence>MLDRTIAIVCAESGAWPNAFRDNLSSLGVGHVEIVANVDHLEGALDPDKVNFVFFQQAVGLQFMKKSLRILRMFPHGDVKYSPAILMARELVETQLRQMVELGFDDVIQFPCTKGMLRHRMHVQLMNPISYFITDNYFGPDRRAFFEGDAGRAPRFGTRAYERRTFIRNPDYGVAVMDVQRFDPNDVEEADQIEI</sequence>
<keyword evidence="2" id="KW-1185">Reference proteome</keyword>
<evidence type="ECO:0000313" key="1">
    <source>
        <dbReference type="EMBL" id="AVX03265.1"/>
    </source>
</evidence>
<reference evidence="1 2" key="1">
    <citation type="submission" date="2017-05" db="EMBL/GenBank/DDBJ databases">
        <title>Genome Analysis of Maritalea myrionectae HL2708#5.</title>
        <authorList>
            <consortium name="Cotde Inc.-PKNU"/>
            <person name="Jang D."/>
            <person name="Oh H.-M."/>
        </authorList>
    </citation>
    <scope>NUCLEOTIDE SEQUENCE [LARGE SCALE GENOMIC DNA]</scope>
    <source>
        <strain evidence="1 2">HL2708#5</strain>
    </source>
</reference>
<organism evidence="1 2">
    <name type="scientific">Maritalea myrionectae</name>
    <dbReference type="NCBI Taxonomy" id="454601"/>
    <lineage>
        <taxon>Bacteria</taxon>
        <taxon>Pseudomonadati</taxon>
        <taxon>Pseudomonadota</taxon>
        <taxon>Alphaproteobacteria</taxon>
        <taxon>Hyphomicrobiales</taxon>
        <taxon>Devosiaceae</taxon>
        <taxon>Maritalea</taxon>
    </lineage>
</organism>
<protein>
    <submittedName>
        <fullName evidence="1">Uncharacterized protein</fullName>
    </submittedName>
</protein>
<dbReference type="STRING" id="1122213.GCA_000423365_02065"/>
<dbReference type="RefSeq" id="WP_117394976.1">
    <property type="nucleotide sequence ID" value="NZ_CP021330.1"/>
</dbReference>
<evidence type="ECO:0000313" key="2">
    <source>
        <dbReference type="Proteomes" id="UP000258927"/>
    </source>
</evidence>
<dbReference type="KEGG" id="mmyr:MXMO3_00733"/>
<dbReference type="AlphaFoldDB" id="A0A2R4MBE2"/>
<dbReference type="EMBL" id="CP021330">
    <property type="protein sequence ID" value="AVX03265.1"/>
    <property type="molecule type" value="Genomic_DNA"/>
</dbReference>
<accession>A0A2R4MBE2</accession>
<name>A0A2R4MBE2_9HYPH</name>
<gene>
    <name evidence="1" type="ORF">MXMO3_00733</name>
</gene>
<dbReference type="Proteomes" id="UP000258927">
    <property type="component" value="Chromosome"/>
</dbReference>